<dbReference type="InterPro" id="IPR003593">
    <property type="entry name" value="AAA+_ATPase"/>
</dbReference>
<dbReference type="EMBL" id="CP017599">
    <property type="protein sequence ID" value="AOW98258.1"/>
    <property type="molecule type" value="Genomic_DNA"/>
</dbReference>
<dbReference type="Gene3D" id="3.40.50.300">
    <property type="entry name" value="P-loop containing nucleotide triphosphate hydrolases"/>
    <property type="match status" value="1"/>
</dbReference>
<dbReference type="AlphaFoldDB" id="A0A1D8TKT3"/>
<feature type="compositionally biased region" description="Basic and acidic residues" evidence="1">
    <location>
        <begin position="382"/>
        <end position="391"/>
    </location>
</feature>
<dbReference type="SMART" id="SM00382">
    <property type="entry name" value="AAA"/>
    <property type="match status" value="1"/>
</dbReference>
<proteinExistence type="predicted"/>
<feature type="region of interest" description="Disordered" evidence="1">
    <location>
        <begin position="377"/>
        <end position="441"/>
    </location>
</feature>
<sequence>MATIKEKIKQSLNPFDPVTFATGNFWEDPDNGAVNVNSIHQHEINQITTTLSAVNQDHRPRTILLAGDAGSGKSYLLKRLKQQLNQDAFFAYIGPWANSDRIWRYILRETVDSLVKVPEGEKESQLLLWLKSLPAFKKTGWLLNERQQFISDLRASYPGGIHRSKEFFGVLYDLTNPERYHLAYQWLRGEDLDEEDLKTLGVRGSIDNEDDAQNILINFGRISSSTKPIVLCFDQLDNIPRLPDGSLDLQALFNVNSTLYTRRLNFLIIISIVTDTWRRNQKKLQGADIARLNPKILLKNITLEQAESLWASRLYPLHQQADPKPTSPIYPLTRQDLEQVFPGGKTNPRQTLSLGNQLIQRYKTQVVNSELSRIDLTSEDSEGVKISEPSRIDLTSEDSEGVKTSELSRIDSTTKEDIEEVSVSEPSKTESTTKKDTAGESIPIEDKRLASFKLKWQKEFQKTEQQITRIQDIYESELIGMLREALEALEVRGIKPKFLSSSKTFASYSLSYQLPSPQGRIAVVWGETSNGGSLFYMMKACDKAIQGNHCQTLYLIRHTKINLKPDTKGYKIYSQLFNSSSHIHLKLDYLSSVHYLATYHSLVNDACSQELVLANKTITLTELKSLIRESGILQDCPLLKDLNILSIADNKLPLNPVKEFVLNVLKQDQVIGLKVLIKTTHRQFNRLKEIEIQQRIKELCQENELKLIPVDGSPETQSVYLVP</sequence>
<dbReference type="KEGG" id="mpro:BJP34_01310"/>
<gene>
    <name evidence="3" type="ORF">BJP34_01310</name>
</gene>
<dbReference type="OrthoDB" id="227666at2"/>
<evidence type="ECO:0000259" key="2">
    <source>
        <dbReference type="SMART" id="SM00382"/>
    </source>
</evidence>
<accession>A0A1D8TKT3</accession>
<evidence type="ECO:0000313" key="3">
    <source>
        <dbReference type="EMBL" id="AOW98258.1"/>
    </source>
</evidence>
<evidence type="ECO:0000313" key="4">
    <source>
        <dbReference type="Proteomes" id="UP000177870"/>
    </source>
</evidence>
<dbReference type="InterPro" id="IPR027417">
    <property type="entry name" value="P-loop_NTPase"/>
</dbReference>
<dbReference type="RefSeq" id="WP_070390769.1">
    <property type="nucleotide sequence ID" value="NZ_CP017599.1"/>
</dbReference>
<reference evidence="4" key="1">
    <citation type="submission" date="2016-10" db="EMBL/GenBank/DDBJ databases">
        <title>Comparative genomics uncovers the prolific and rare metabolic potential of the cyanobacterial genus Moorea.</title>
        <authorList>
            <person name="Leao T."/>
            <person name="Castelao G."/>
            <person name="Korobeynikov A."/>
            <person name="Monroe E.A."/>
            <person name="Podell S."/>
            <person name="Glukhov E."/>
            <person name="Allen E."/>
            <person name="Gerwick W.H."/>
            <person name="Gerwick L."/>
        </authorList>
    </citation>
    <scope>NUCLEOTIDE SEQUENCE [LARGE SCALE GENOMIC DNA]</scope>
    <source>
        <strain evidence="4">PAL-8-15-08-1</strain>
    </source>
</reference>
<name>A0A1D8TKT3_9CYAN</name>
<dbReference type="SUPFAM" id="SSF52540">
    <property type="entry name" value="P-loop containing nucleoside triphosphate hydrolases"/>
    <property type="match status" value="1"/>
</dbReference>
<dbReference type="Pfam" id="PF13191">
    <property type="entry name" value="AAA_16"/>
    <property type="match status" value="1"/>
</dbReference>
<evidence type="ECO:0000256" key="1">
    <source>
        <dbReference type="SAM" id="MobiDB-lite"/>
    </source>
</evidence>
<feature type="compositionally biased region" description="Basic and acidic residues" evidence="1">
    <location>
        <begin position="427"/>
        <end position="441"/>
    </location>
</feature>
<dbReference type="InterPro" id="IPR041664">
    <property type="entry name" value="AAA_16"/>
</dbReference>
<dbReference type="STRING" id="1458985.BJP34_01310"/>
<feature type="compositionally biased region" description="Basic and acidic residues" evidence="1">
    <location>
        <begin position="400"/>
        <end position="416"/>
    </location>
</feature>
<feature type="domain" description="AAA+ ATPase" evidence="2">
    <location>
        <begin position="59"/>
        <end position="302"/>
    </location>
</feature>
<organism evidence="3 4">
    <name type="scientific">Moorena producens PAL-8-15-08-1</name>
    <dbReference type="NCBI Taxonomy" id="1458985"/>
    <lineage>
        <taxon>Bacteria</taxon>
        <taxon>Bacillati</taxon>
        <taxon>Cyanobacteriota</taxon>
        <taxon>Cyanophyceae</taxon>
        <taxon>Coleofasciculales</taxon>
        <taxon>Coleofasciculaceae</taxon>
        <taxon>Moorena</taxon>
    </lineage>
</organism>
<protein>
    <recommendedName>
        <fullName evidence="2">AAA+ ATPase domain-containing protein</fullName>
    </recommendedName>
</protein>
<dbReference type="Proteomes" id="UP000177870">
    <property type="component" value="Chromosome"/>
</dbReference>